<protein>
    <submittedName>
        <fullName evidence="2">Uncharacterized protein</fullName>
    </submittedName>
</protein>
<name>A0A4S8IPN9_MUSBA</name>
<keyword evidence="3" id="KW-1185">Reference proteome</keyword>
<evidence type="ECO:0000256" key="1">
    <source>
        <dbReference type="SAM" id="MobiDB-lite"/>
    </source>
</evidence>
<dbReference type="Proteomes" id="UP000317650">
    <property type="component" value="Chromosome 6"/>
</dbReference>
<evidence type="ECO:0000313" key="3">
    <source>
        <dbReference type="Proteomes" id="UP000317650"/>
    </source>
</evidence>
<feature type="compositionally biased region" description="Basic and acidic residues" evidence="1">
    <location>
        <begin position="55"/>
        <end position="68"/>
    </location>
</feature>
<comment type="caution">
    <text evidence="2">The sequence shown here is derived from an EMBL/GenBank/DDBJ whole genome shotgun (WGS) entry which is preliminary data.</text>
</comment>
<proteinExistence type="predicted"/>
<gene>
    <name evidence="2" type="ORF">C4D60_Mb06t16140</name>
</gene>
<sequence>MTGGGITWPNGGGDVMRYRQLLRRRRPPARLFRTSNPCRNPKARSDLSSPSLSSHPEKERFSDPETMSKHLPRF</sequence>
<feature type="region of interest" description="Disordered" evidence="1">
    <location>
        <begin position="23"/>
        <end position="74"/>
    </location>
</feature>
<dbReference type="AlphaFoldDB" id="A0A4S8IPN9"/>
<accession>A0A4S8IPN9</accession>
<organism evidence="2 3">
    <name type="scientific">Musa balbisiana</name>
    <name type="common">Banana</name>
    <dbReference type="NCBI Taxonomy" id="52838"/>
    <lineage>
        <taxon>Eukaryota</taxon>
        <taxon>Viridiplantae</taxon>
        <taxon>Streptophyta</taxon>
        <taxon>Embryophyta</taxon>
        <taxon>Tracheophyta</taxon>
        <taxon>Spermatophyta</taxon>
        <taxon>Magnoliopsida</taxon>
        <taxon>Liliopsida</taxon>
        <taxon>Zingiberales</taxon>
        <taxon>Musaceae</taxon>
        <taxon>Musa</taxon>
    </lineage>
</organism>
<reference evidence="2 3" key="1">
    <citation type="journal article" date="2019" name="Nat. Plants">
        <title>Genome sequencing of Musa balbisiana reveals subgenome evolution and function divergence in polyploid bananas.</title>
        <authorList>
            <person name="Yao X."/>
        </authorList>
    </citation>
    <scope>NUCLEOTIDE SEQUENCE [LARGE SCALE GENOMIC DNA]</scope>
    <source>
        <strain evidence="3">cv. DH-PKW</strain>
        <tissue evidence="2">Leaves</tissue>
    </source>
</reference>
<evidence type="ECO:0000313" key="2">
    <source>
        <dbReference type="EMBL" id="THU50064.1"/>
    </source>
</evidence>
<dbReference type="EMBL" id="PYDT01000009">
    <property type="protein sequence ID" value="THU50064.1"/>
    <property type="molecule type" value="Genomic_DNA"/>
</dbReference>